<dbReference type="SUPFAM" id="SSF52091">
    <property type="entry name" value="SpoIIaa-like"/>
    <property type="match status" value="1"/>
</dbReference>
<evidence type="ECO:0000313" key="2">
    <source>
        <dbReference type="EMBL" id="KAA0934659.1"/>
    </source>
</evidence>
<proteinExistence type="predicted"/>
<dbReference type="Gene3D" id="3.30.750.24">
    <property type="entry name" value="STAS domain"/>
    <property type="match status" value="1"/>
</dbReference>
<gene>
    <name evidence="2" type="ORF">FGF04_18055</name>
</gene>
<dbReference type="Pfam" id="PF13466">
    <property type="entry name" value="STAS_2"/>
    <property type="match status" value="1"/>
</dbReference>
<dbReference type="RefSeq" id="WP_149512369.1">
    <property type="nucleotide sequence ID" value="NZ_VDFC01000042.1"/>
</dbReference>
<dbReference type="GO" id="GO:0043856">
    <property type="term" value="F:anti-sigma factor antagonist activity"/>
    <property type="evidence" value="ECO:0007669"/>
    <property type="project" value="TreeGrafter"/>
</dbReference>
<comment type="caution">
    <text evidence="2">The sequence shown here is derived from an EMBL/GenBank/DDBJ whole genome shotgun (WGS) entry which is preliminary data.</text>
</comment>
<evidence type="ECO:0000313" key="3">
    <source>
        <dbReference type="Proteomes" id="UP000324965"/>
    </source>
</evidence>
<reference evidence="2 3" key="1">
    <citation type="submission" date="2019-05" db="EMBL/GenBank/DDBJ databases">
        <authorList>
            <person name="Hariharan J."/>
            <person name="Choudoir M.J."/>
            <person name="Diebold P."/>
            <person name="Panke-Buisse K."/>
            <person name="Buckley D.H."/>
        </authorList>
    </citation>
    <scope>NUCLEOTIDE SEQUENCE [LARGE SCALE GENOMIC DNA]</scope>
    <source>
        <strain evidence="2 3">SUN51</strain>
    </source>
</reference>
<accession>A0A5B0B1G9</accession>
<name>A0A5B0B1G9_9ACTN</name>
<organism evidence="2 3">
    <name type="scientific">Streptomyces apricus</name>
    <dbReference type="NCBI Taxonomy" id="1828112"/>
    <lineage>
        <taxon>Bacteria</taxon>
        <taxon>Bacillati</taxon>
        <taxon>Actinomycetota</taxon>
        <taxon>Actinomycetes</taxon>
        <taxon>Kitasatosporales</taxon>
        <taxon>Streptomycetaceae</taxon>
        <taxon>Streptomyces</taxon>
    </lineage>
</organism>
<sequence length="115" mass="12640">MARYTQSRITGHVERDAFVIRVAGEVESDDDEAFEEAWDEADAQGLAVTVVDLSQVRFGNSGLLNELLRGRSRHLLAGRSFVVAGPLSPPVERLFSVTGVYEHFTFAQSLDSALD</sequence>
<dbReference type="OrthoDB" id="4288553at2"/>
<dbReference type="InterPro" id="IPR058548">
    <property type="entry name" value="MlaB-like_STAS"/>
</dbReference>
<dbReference type="EMBL" id="VDFC01000042">
    <property type="protein sequence ID" value="KAA0934659.1"/>
    <property type="molecule type" value="Genomic_DNA"/>
</dbReference>
<protein>
    <submittedName>
        <fullName evidence="2">STAS domain-containing protein</fullName>
    </submittedName>
</protein>
<keyword evidence="3" id="KW-1185">Reference proteome</keyword>
<dbReference type="AlphaFoldDB" id="A0A5B0B1G9"/>
<dbReference type="InterPro" id="IPR002645">
    <property type="entry name" value="STAS_dom"/>
</dbReference>
<dbReference type="CDD" id="cd07043">
    <property type="entry name" value="STAS_anti-anti-sigma_factors"/>
    <property type="match status" value="1"/>
</dbReference>
<feature type="domain" description="STAS" evidence="1">
    <location>
        <begin position="7"/>
        <end position="115"/>
    </location>
</feature>
<dbReference type="PROSITE" id="PS50801">
    <property type="entry name" value="STAS"/>
    <property type="match status" value="1"/>
</dbReference>
<evidence type="ECO:0000259" key="1">
    <source>
        <dbReference type="PROSITE" id="PS50801"/>
    </source>
</evidence>
<dbReference type="Proteomes" id="UP000324965">
    <property type="component" value="Unassembled WGS sequence"/>
</dbReference>
<dbReference type="InterPro" id="IPR036513">
    <property type="entry name" value="STAS_dom_sf"/>
</dbReference>
<dbReference type="PANTHER" id="PTHR33495">
    <property type="entry name" value="ANTI-SIGMA FACTOR ANTAGONIST TM_1081-RELATED-RELATED"/>
    <property type="match status" value="1"/>
</dbReference>
<dbReference type="PANTHER" id="PTHR33495:SF2">
    <property type="entry name" value="ANTI-SIGMA FACTOR ANTAGONIST TM_1081-RELATED"/>
    <property type="match status" value="1"/>
</dbReference>